<dbReference type="InterPro" id="IPR003309">
    <property type="entry name" value="SCAN_dom"/>
</dbReference>
<organism evidence="2 3">
    <name type="scientific">Huso huso</name>
    <name type="common">Beluga</name>
    <name type="synonym">Acipenser huso</name>
    <dbReference type="NCBI Taxonomy" id="61971"/>
    <lineage>
        <taxon>Eukaryota</taxon>
        <taxon>Metazoa</taxon>
        <taxon>Chordata</taxon>
        <taxon>Craniata</taxon>
        <taxon>Vertebrata</taxon>
        <taxon>Euteleostomi</taxon>
        <taxon>Actinopterygii</taxon>
        <taxon>Chondrostei</taxon>
        <taxon>Acipenseriformes</taxon>
        <taxon>Acipenseridae</taxon>
        <taxon>Huso</taxon>
    </lineage>
</organism>
<accession>A0ABR0ZVM7</accession>
<dbReference type="PANTHER" id="PTHR46888:SF15">
    <property type="entry name" value="ZINC FINGER AND SCAN DOMAIN-CONTAINING PROTEIN 12-LIKE"/>
    <property type="match status" value="1"/>
</dbReference>
<dbReference type="SUPFAM" id="SSF47353">
    <property type="entry name" value="Retrovirus capsid dimerization domain-like"/>
    <property type="match status" value="1"/>
</dbReference>
<dbReference type="EMBL" id="JAHFZB010000006">
    <property type="protein sequence ID" value="KAK6488856.1"/>
    <property type="molecule type" value="Genomic_DNA"/>
</dbReference>
<dbReference type="InterPro" id="IPR038269">
    <property type="entry name" value="SCAN_sf"/>
</dbReference>
<protein>
    <submittedName>
        <fullName evidence="2">SCAN domain-containing protein 1-like</fullName>
    </submittedName>
</protein>
<evidence type="ECO:0000313" key="2">
    <source>
        <dbReference type="EMBL" id="KAK6488856.1"/>
    </source>
</evidence>
<reference evidence="2 3" key="1">
    <citation type="submission" date="2021-05" db="EMBL/GenBank/DDBJ databases">
        <authorList>
            <person name="Zahm M."/>
            <person name="Klopp C."/>
            <person name="Cabau C."/>
            <person name="Kuhl H."/>
            <person name="Suciu R."/>
            <person name="Ciorpac M."/>
            <person name="Holostenco D."/>
            <person name="Gessner J."/>
            <person name="Wuertz S."/>
            <person name="Hohne C."/>
            <person name="Stock M."/>
            <person name="Gislard M."/>
            <person name="Lluch J."/>
            <person name="Milhes M."/>
            <person name="Lampietro C."/>
            <person name="Lopez Roques C."/>
            <person name="Donnadieu C."/>
            <person name="Du K."/>
            <person name="Schartl M."/>
            <person name="Guiguen Y."/>
        </authorList>
    </citation>
    <scope>NUCLEOTIDE SEQUENCE [LARGE SCALE GENOMIC DNA]</scope>
    <source>
        <strain evidence="2">Hh-F2</strain>
        <tissue evidence="2">Blood</tissue>
    </source>
</reference>
<feature type="non-terminal residue" evidence="2">
    <location>
        <position position="1"/>
    </location>
</feature>
<evidence type="ECO:0000259" key="1">
    <source>
        <dbReference type="PROSITE" id="PS50804"/>
    </source>
</evidence>
<keyword evidence="3" id="KW-1185">Reference proteome</keyword>
<dbReference type="Pfam" id="PF02023">
    <property type="entry name" value="SCAN"/>
    <property type="match status" value="1"/>
</dbReference>
<proteinExistence type="predicted"/>
<feature type="domain" description="SCAN box" evidence="1">
    <location>
        <begin position="74"/>
        <end position="126"/>
    </location>
</feature>
<dbReference type="Proteomes" id="UP001369086">
    <property type="component" value="Unassembled WGS sequence"/>
</dbReference>
<dbReference type="PANTHER" id="PTHR46888">
    <property type="entry name" value="ZINC KNUCKLE DOMAINCONTAINING PROTEIN-RELATED"/>
    <property type="match status" value="1"/>
</dbReference>
<comment type="caution">
    <text evidence="2">The sequence shown here is derived from an EMBL/GenBank/DDBJ whole genome shotgun (WGS) entry which is preliminary data.</text>
</comment>
<evidence type="ECO:0000313" key="3">
    <source>
        <dbReference type="Proteomes" id="UP001369086"/>
    </source>
</evidence>
<dbReference type="PROSITE" id="PS50804">
    <property type="entry name" value="SCAN_BOX"/>
    <property type="match status" value="1"/>
</dbReference>
<gene>
    <name evidence="2" type="ORF">HHUSO_G7798</name>
</gene>
<sequence>LPAEDRPEAYLGLFEAKANANQLAAGSMLSYLLLQLTREAHAAAQTLSAEEVMVYATLKMAILNRVGATTEGYHRRLRERRLGETEHPCTLADRLHDYTMGWLDPDTNSKDRVVELVVMEQFLEALGPATVGTATGTGSCG</sequence>
<dbReference type="Gene3D" id="1.10.4020.10">
    <property type="entry name" value="DNA breaking-rejoining enzymes"/>
    <property type="match status" value="1"/>
</dbReference>
<name>A0ABR0ZVM7_HUSHU</name>